<dbReference type="InParanoid" id="B4LD67"/>
<reference evidence="2 3" key="1">
    <citation type="journal article" date="2007" name="Nature">
        <title>Evolution of genes and genomes on the Drosophila phylogeny.</title>
        <authorList>
            <consortium name="Drosophila 12 Genomes Consortium"/>
            <person name="Clark A.G."/>
            <person name="Eisen M.B."/>
            <person name="Smith D.R."/>
            <person name="Bergman C.M."/>
            <person name="Oliver B."/>
            <person name="Markow T.A."/>
            <person name="Kaufman T.C."/>
            <person name="Kellis M."/>
            <person name="Gelbart W."/>
            <person name="Iyer V.N."/>
            <person name="Pollard D.A."/>
            <person name="Sackton T.B."/>
            <person name="Larracuente A.M."/>
            <person name="Singh N.D."/>
            <person name="Abad J.P."/>
            <person name="Abt D.N."/>
            <person name="Adryan B."/>
            <person name="Aguade M."/>
            <person name="Akashi H."/>
            <person name="Anderson W.W."/>
            <person name="Aquadro C.F."/>
            <person name="Ardell D.H."/>
            <person name="Arguello R."/>
            <person name="Artieri C.G."/>
            <person name="Barbash D.A."/>
            <person name="Barker D."/>
            <person name="Barsanti P."/>
            <person name="Batterham P."/>
            <person name="Batzoglou S."/>
            <person name="Begun D."/>
            <person name="Bhutkar A."/>
            <person name="Blanco E."/>
            <person name="Bosak S.A."/>
            <person name="Bradley R.K."/>
            <person name="Brand A.D."/>
            <person name="Brent M.R."/>
            <person name="Brooks A.N."/>
            <person name="Brown R.H."/>
            <person name="Butlin R.K."/>
            <person name="Caggese C."/>
            <person name="Calvi B.R."/>
            <person name="Bernardo de Carvalho A."/>
            <person name="Caspi A."/>
            <person name="Castrezana S."/>
            <person name="Celniker S.E."/>
            <person name="Chang J.L."/>
            <person name="Chapple C."/>
            <person name="Chatterji S."/>
            <person name="Chinwalla A."/>
            <person name="Civetta A."/>
            <person name="Clifton S.W."/>
            <person name="Comeron J.M."/>
            <person name="Costello J.C."/>
            <person name="Coyne J.A."/>
            <person name="Daub J."/>
            <person name="David R.G."/>
            <person name="Delcher A.L."/>
            <person name="Delehaunty K."/>
            <person name="Do C.B."/>
            <person name="Ebling H."/>
            <person name="Edwards K."/>
            <person name="Eickbush T."/>
            <person name="Evans J.D."/>
            <person name="Filipski A."/>
            <person name="Findeiss S."/>
            <person name="Freyhult E."/>
            <person name="Fulton L."/>
            <person name="Fulton R."/>
            <person name="Garcia A.C."/>
            <person name="Gardiner A."/>
            <person name="Garfield D.A."/>
            <person name="Garvin B.E."/>
            <person name="Gibson G."/>
            <person name="Gilbert D."/>
            <person name="Gnerre S."/>
            <person name="Godfrey J."/>
            <person name="Good R."/>
            <person name="Gotea V."/>
            <person name="Gravely B."/>
            <person name="Greenberg A.J."/>
            <person name="Griffiths-Jones S."/>
            <person name="Gross S."/>
            <person name="Guigo R."/>
            <person name="Gustafson E.A."/>
            <person name="Haerty W."/>
            <person name="Hahn M.W."/>
            <person name="Halligan D.L."/>
            <person name="Halpern A.L."/>
            <person name="Halter G.M."/>
            <person name="Han M.V."/>
            <person name="Heger A."/>
            <person name="Hillier L."/>
            <person name="Hinrichs A.S."/>
            <person name="Holmes I."/>
            <person name="Hoskins R.A."/>
            <person name="Hubisz M.J."/>
            <person name="Hultmark D."/>
            <person name="Huntley M.A."/>
            <person name="Jaffe D.B."/>
            <person name="Jagadeeshan S."/>
            <person name="Jeck W.R."/>
            <person name="Johnson J."/>
            <person name="Jones C.D."/>
            <person name="Jordan W.C."/>
            <person name="Karpen G.H."/>
            <person name="Kataoka E."/>
            <person name="Keightley P.D."/>
            <person name="Kheradpour P."/>
            <person name="Kirkness E.F."/>
            <person name="Koerich L.B."/>
            <person name="Kristiansen K."/>
            <person name="Kudrna D."/>
            <person name="Kulathinal R.J."/>
            <person name="Kumar S."/>
            <person name="Kwok R."/>
            <person name="Lander E."/>
            <person name="Langley C.H."/>
            <person name="Lapoint R."/>
            <person name="Lazzaro B.P."/>
            <person name="Lee S.J."/>
            <person name="Levesque L."/>
            <person name="Li R."/>
            <person name="Lin C.F."/>
            <person name="Lin M.F."/>
            <person name="Lindblad-Toh K."/>
            <person name="Llopart A."/>
            <person name="Long M."/>
            <person name="Low L."/>
            <person name="Lozovsky E."/>
            <person name="Lu J."/>
            <person name="Luo M."/>
            <person name="Machado C.A."/>
            <person name="Makalowski W."/>
            <person name="Marzo M."/>
            <person name="Matsuda M."/>
            <person name="Matzkin L."/>
            <person name="McAllister B."/>
            <person name="McBride C.S."/>
            <person name="McKernan B."/>
            <person name="McKernan K."/>
            <person name="Mendez-Lago M."/>
            <person name="Minx P."/>
            <person name="Mollenhauer M.U."/>
            <person name="Montooth K."/>
            <person name="Mount S.M."/>
            <person name="Mu X."/>
            <person name="Myers E."/>
            <person name="Negre B."/>
            <person name="Newfeld S."/>
            <person name="Nielsen R."/>
            <person name="Noor M.A."/>
            <person name="O'Grady P."/>
            <person name="Pachter L."/>
            <person name="Papaceit M."/>
            <person name="Parisi M.J."/>
            <person name="Parisi M."/>
            <person name="Parts L."/>
            <person name="Pedersen J.S."/>
            <person name="Pesole G."/>
            <person name="Phillippy A.M."/>
            <person name="Ponting C.P."/>
            <person name="Pop M."/>
            <person name="Porcelli D."/>
            <person name="Powell J.R."/>
            <person name="Prohaska S."/>
            <person name="Pruitt K."/>
            <person name="Puig M."/>
            <person name="Quesneville H."/>
            <person name="Ram K.R."/>
            <person name="Rand D."/>
            <person name="Rasmussen M.D."/>
            <person name="Reed L.K."/>
            <person name="Reenan R."/>
            <person name="Reily A."/>
            <person name="Remington K.A."/>
            <person name="Rieger T.T."/>
            <person name="Ritchie M.G."/>
            <person name="Robin C."/>
            <person name="Rogers Y.H."/>
            <person name="Rohde C."/>
            <person name="Rozas J."/>
            <person name="Rubenfield M.J."/>
            <person name="Ruiz A."/>
            <person name="Russo S."/>
            <person name="Salzberg S.L."/>
            <person name="Sanchez-Gracia A."/>
            <person name="Saranga D.J."/>
            <person name="Sato H."/>
            <person name="Schaeffer S.W."/>
            <person name="Schatz M.C."/>
            <person name="Schlenke T."/>
            <person name="Schwartz R."/>
            <person name="Segarra C."/>
            <person name="Singh R.S."/>
            <person name="Sirot L."/>
            <person name="Sirota M."/>
            <person name="Sisneros N.B."/>
            <person name="Smith C.D."/>
            <person name="Smith T.F."/>
            <person name="Spieth J."/>
            <person name="Stage D.E."/>
            <person name="Stark A."/>
            <person name="Stephan W."/>
            <person name="Strausberg R.L."/>
            <person name="Strempel S."/>
            <person name="Sturgill D."/>
            <person name="Sutton G."/>
            <person name="Sutton G.G."/>
            <person name="Tao W."/>
            <person name="Teichmann S."/>
            <person name="Tobari Y.N."/>
            <person name="Tomimura Y."/>
            <person name="Tsolas J.M."/>
            <person name="Valente V.L."/>
            <person name="Venter E."/>
            <person name="Venter J.C."/>
            <person name="Vicario S."/>
            <person name="Vieira F.G."/>
            <person name="Vilella A.J."/>
            <person name="Villasante A."/>
            <person name="Walenz B."/>
            <person name="Wang J."/>
            <person name="Wasserman M."/>
            <person name="Watts T."/>
            <person name="Wilson D."/>
            <person name="Wilson R.K."/>
            <person name="Wing R.A."/>
            <person name="Wolfner M.F."/>
            <person name="Wong A."/>
            <person name="Wong G.K."/>
            <person name="Wu C.I."/>
            <person name="Wu G."/>
            <person name="Yamamoto D."/>
            <person name="Yang H.P."/>
            <person name="Yang S.P."/>
            <person name="Yorke J.A."/>
            <person name="Yoshida K."/>
            <person name="Zdobnov E."/>
            <person name="Zhang P."/>
            <person name="Zhang Y."/>
            <person name="Zimin A.V."/>
            <person name="Baldwin J."/>
            <person name="Abdouelleil A."/>
            <person name="Abdulkadir J."/>
            <person name="Abebe A."/>
            <person name="Abera B."/>
            <person name="Abreu J."/>
            <person name="Acer S.C."/>
            <person name="Aftuck L."/>
            <person name="Alexander A."/>
            <person name="An P."/>
            <person name="Anderson E."/>
            <person name="Anderson S."/>
            <person name="Arachi H."/>
            <person name="Azer M."/>
            <person name="Bachantsang P."/>
            <person name="Barry A."/>
            <person name="Bayul T."/>
            <person name="Berlin A."/>
            <person name="Bessette D."/>
            <person name="Bloom T."/>
            <person name="Blye J."/>
            <person name="Boguslavskiy L."/>
            <person name="Bonnet C."/>
            <person name="Boukhgalter B."/>
            <person name="Bourzgui I."/>
            <person name="Brown A."/>
            <person name="Cahill P."/>
            <person name="Channer S."/>
            <person name="Cheshatsang Y."/>
            <person name="Chuda L."/>
            <person name="Citroen M."/>
            <person name="Collymore A."/>
            <person name="Cooke P."/>
            <person name="Costello M."/>
            <person name="D'Aco K."/>
            <person name="Daza R."/>
            <person name="De Haan G."/>
            <person name="DeGray S."/>
            <person name="DeMaso C."/>
            <person name="Dhargay N."/>
            <person name="Dooley K."/>
            <person name="Dooley E."/>
            <person name="Doricent M."/>
            <person name="Dorje P."/>
            <person name="Dorjee K."/>
            <person name="Dupes A."/>
            <person name="Elong R."/>
            <person name="Falk J."/>
            <person name="Farina A."/>
            <person name="Faro S."/>
            <person name="Ferguson D."/>
            <person name="Fisher S."/>
            <person name="Foley C.D."/>
            <person name="Franke A."/>
            <person name="Friedrich D."/>
            <person name="Gadbois L."/>
            <person name="Gearin G."/>
            <person name="Gearin C.R."/>
            <person name="Giannoukos G."/>
            <person name="Goode T."/>
            <person name="Graham J."/>
            <person name="Grandbois E."/>
            <person name="Grewal S."/>
            <person name="Gyaltsen K."/>
            <person name="Hafez N."/>
            <person name="Hagos B."/>
            <person name="Hall J."/>
            <person name="Henson C."/>
            <person name="Hollinger A."/>
            <person name="Honan T."/>
            <person name="Huard M.D."/>
            <person name="Hughes L."/>
            <person name="Hurhula B."/>
            <person name="Husby M.E."/>
            <person name="Kamat A."/>
            <person name="Kanga B."/>
            <person name="Kashin S."/>
            <person name="Khazanovich D."/>
            <person name="Kisner P."/>
            <person name="Lance K."/>
            <person name="Lara M."/>
            <person name="Lee W."/>
            <person name="Lennon N."/>
            <person name="Letendre F."/>
            <person name="LeVine R."/>
            <person name="Lipovsky A."/>
            <person name="Liu X."/>
            <person name="Liu J."/>
            <person name="Liu S."/>
            <person name="Lokyitsang T."/>
            <person name="Lokyitsang Y."/>
            <person name="Lubonja R."/>
            <person name="Lui A."/>
            <person name="MacDonald P."/>
            <person name="Magnisalis V."/>
            <person name="Maru K."/>
            <person name="Matthews C."/>
            <person name="McCusker W."/>
            <person name="McDonough S."/>
            <person name="Mehta T."/>
            <person name="Meldrim J."/>
            <person name="Meneus L."/>
            <person name="Mihai O."/>
            <person name="Mihalev A."/>
            <person name="Mihova T."/>
            <person name="Mittelman R."/>
            <person name="Mlenga V."/>
            <person name="Montmayeur A."/>
            <person name="Mulrain L."/>
            <person name="Navidi A."/>
            <person name="Naylor J."/>
            <person name="Negash T."/>
            <person name="Nguyen T."/>
            <person name="Nguyen N."/>
            <person name="Nicol R."/>
            <person name="Norbu C."/>
            <person name="Norbu N."/>
            <person name="Novod N."/>
            <person name="O'Neill B."/>
            <person name="Osman S."/>
            <person name="Markiewicz E."/>
            <person name="Oyono O.L."/>
            <person name="Patti C."/>
            <person name="Phunkhang P."/>
            <person name="Pierre F."/>
            <person name="Priest M."/>
            <person name="Raghuraman S."/>
            <person name="Rege F."/>
            <person name="Reyes R."/>
            <person name="Rise C."/>
            <person name="Rogov P."/>
            <person name="Ross K."/>
            <person name="Ryan E."/>
            <person name="Settipalli S."/>
            <person name="Shea T."/>
            <person name="Sherpa N."/>
            <person name="Shi L."/>
            <person name="Shih D."/>
            <person name="Sparrow T."/>
            <person name="Spaulding J."/>
            <person name="Stalker J."/>
            <person name="Stange-Thomann N."/>
            <person name="Stavropoulos S."/>
            <person name="Stone C."/>
            <person name="Strader C."/>
            <person name="Tesfaye S."/>
            <person name="Thomson T."/>
            <person name="Thoulutsang Y."/>
            <person name="Thoulutsang D."/>
            <person name="Topham K."/>
            <person name="Topping I."/>
            <person name="Tsamla T."/>
            <person name="Vassiliev H."/>
            <person name="Vo A."/>
            <person name="Wangchuk T."/>
            <person name="Wangdi T."/>
            <person name="Weiand M."/>
            <person name="Wilkinson J."/>
            <person name="Wilson A."/>
            <person name="Yadav S."/>
            <person name="Young G."/>
            <person name="Yu Q."/>
            <person name="Zembek L."/>
            <person name="Zhong D."/>
            <person name="Zimmer A."/>
            <person name="Zwirko Z."/>
            <person name="Jaffe D.B."/>
            <person name="Alvarez P."/>
            <person name="Brockman W."/>
            <person name="Butler J."/>
            <person name="Chin C."/>
            <person name="Gnerre S."/>
            <person name="Grabherr M."/>
            <person name="Kleber M."/>
            <person name="Mauceli E."/>
            <person name="MacCallum I."/>
        </authorList>
    </citation>
    <scope>NUCLEOTIDE SEQUENCE [LARGE SCALE GENOMIC DNA]</scope>
    <source>
        <strain evidence="3">Tucson 15010-1051.87</strain>
    </source>
</reference>
<name>B4LD67_DROVI</name>
<dbReference type="PROSITE" id="PS50181">
    <property type="entry name" value="FBOX"/>
    <property type="match status" value="1"/>
</dbReference>
<proteinExistence type="predicted"/>
<dbReference type="GO" id="GO:0019005">
    <property type="term" value="C:SCF ubiquitin ligase complex"/>
    <property type="evidence" value="ECO:0007669"/>
    <property type="project" value="TreeGrafter"/>
</dbReference>
<dbReference type="SUPFAM" id="SSF81383">
    <property type="entry name" value="F-box domain"/>
    <property type="match status" value="1"/>
</dbReference>
<gene>
    <name evidence="2" type="primary">Dvir\GJ11841</name>
    <name evidence="2" type="ORF">Dvir_GJ11841</name>
</gene>
<dbReference type="PANTHER" id="PTHR14381:SF1">
    <property type="entry name" value="F-BOX_WD REPEAT-CONTAINING PROTEIN 4"/>
    <property type="match status" value="1"/>
</dbReference>
<sequence length="404" mass="47549">MKITDLNIDCLLRIFKYLSERELVILCETSNYFNAVIEQNIFYAMTKDLLLCGHRNRPSVEKRNRIQLTYFRRLQVARNWLRGVYMERHYYHHAQMFSSKLWLDSDALYITHANYLRKYRRAGPEALQRRYEVEITTPTLSDISDFVKKQDTIFAGRVCGACFVSDTDGITEQAMHHAKEYMFSVDFVNEVYATSTDTCCKLWKRSTEFGLTHFDLFMQLQHSFKSMKLSDDAQWLYGGLYTDTGRKALRAINVDSGEEQVLNSNTISIYDLKIKDEHVLFTANFDTTFRMFDRRTDRDVAVWEDPFDSSIYCLEYDGLYAVLCGAKYHSRVNLYDIRVPGKYIQLYFPGRATARQNYRSSPVYSLACDSQYMFIATDHNLQVLDFTTNYGVQRDYSHFHESLR</sequence>
<evidence type="ECO:0000313" key="2">
    <source>
        <dbReference type="EMBL" id="EDW69948.1"/>
    </source>
</evidence>
<dbReference type="SUPFAM" id="SSF50978">
    <property type="entry name" value="WD40 repeat-like"/>
    <property type="match status" value="1"/>
</dbReference>
<evidence type="ECO:0000313" key="3">
    <source>
        <dbReference type="Proteomes" id="UP000008792"/>
    </source>
</evidence>
<dbReference type="Proteomes" id="UP000008792">
    <property type="component" value="Unassembled WGS sequence"/>
</dbReference>
<feature type="domain" description="F-box" evidence="1">
    <location>
        <begin position="1"/>
        <end position="46"/>
    </location>
</feature>
<dbReference type="InterPro" id="IPR036322">
    <property type="entry name" value="WD40_repeat_dom_sf"/>
</dbReference>
<dbReference type="GO" id="GO:0031146">
    <property type="term" value="P:SCF-dependent proteasomal ubiquitin-dependent protein catabolic process"/>
    <property type="evidence" value="ECO:0007669"/>
    <property type="project" value="TreeGrafter"/>
</dbReference>
<dbReference type="EMBL" id="CH940647">
    <property type="protein sequence ID" value="EDW69948.1"/>
    <property type="molecule type" value="Genomic_DNA"/>
</dbReference>
<dbReference type="AlphaFoldDB" id="B4LD67"/>
<dbReference type="PhylomeDB" id="B4LD67"/>
<dbReference type="HOGENOM" id="CLU_034660_0_0_1"/>
<dbReference type="Pfam" id="PF00646">
    <property type="entry name" value="F-box"/>
    <property type="match status" value="1"/>
</dbReference>
<evidence type="ECO:0000259" key="1">
    <source>
        <dbReference type="PROSITE" id="PS50181"/>
    </source>
</evidence>
<dbReference type="Gene3D" id="2.130.10.10">
    <property type="entry name" value="YVTN repeat-like/Quinoprotein amine dehydrogenase"/>
    <property type="match status" value="1"/>
</dbReference>
<dbReference type="OMA" id="LTHFDMV"/>
<dbReference type="STRING" id="7244.B4LD67"/>
<dbReference type="InterPro" id="IPR052301">
    <property type="entry name" value="SCF_F-box/WD-repeat"/>
</dbReference>
<dbReference type="InterPro" id="IPR015943">
    <property type="entry name" value="WD40/YVTN_repeat-like_dom_sf"/>
</dbReference>
<dbReference type="OrthoDB" id="435188at2759"/>
<dbReference type="CDD" id="cd09917">
    <property type="entry name" value="F-box_SF"/>
    <property type="match status" value="1"/>
</dbReference>
<dbReference type="PANTHER" id="PTHR14381">
    <property type="entry name" value="DACTYLIN"/>
    <property type="match status" value="1"/>
</dbReference>
<organism evidence="2 3">
    <name type="scientific">Drosophila virilis</name>
    <name type="common">Fruit fly</name>
    <dbReference type="NCBI Taxonomy" id="7244"/>
    <lineage>
        <taxon>Eukaryota</taxon>
        <taxon>Metazoa</taxon>
        <taxon>Ecdysozoa</taxon>
        <taxon>Arthropoda</taxon>
        <taxon>Hexapoda</taxon>
        <taxon>Insecta</taxon>
        <taxon>Pterygota</taxon>
        <taxon>Neoptera</taxon>
        <taxon>Endopterygota</taxon>
        <taxon>Diptera</taxon>
        <taxon>Brachycera</taxon>
        <taxon>Muscomorpha</taxon>
        <taxon>Ephydroidea</taxon>
        <taxon>Drosophilidae</taxon>
        <taxon>Drosophila</taxon>
    </lineage>
</organism>
<dbReference type="eggNOG" id="ENOG502QV15">
    <property type="taxonomic scope" value="Eukaryota"/>
</dbReference>
<dbReference type="InterPro" id="IPR036047">
    <property type="entry name" value="F-box-like_dom_sf"/>
</dbReference>
<dbReference type="FunCoup" id="B4LD67">
    <property type="interactions" value="106"/>
</dbReference>
<keyword evidence="3" id="KW-1185">Reference proteome</keyword>
<protein>
    <recommendedName>
        <fullName evidence="1">F-box domain-containing protein</fullName>
    </recommendedName>
</protein>
<dbReference type="InterPro" id="IPR001810">
    <property type="entry name" value="F-box_dom"/>
</dbReference>
<accession>B4LD67</accession>